<reference evidence="2 3" key="1">
    <citation type="submission" date="2021-05" db="EMBL/GenBank/DDBJ databases">
        <title>Description of Cellulomonas sp. DKR-3 sp. nov.</title>
        <authorList>
            <person name="Dahal R.H."/>
            <person name="Chaudhary D.K."/>
        </authorList>
    </citation>
    <scope>NUCLEOTIDE SEQUENCE [LARGE SCALE GENOMIC DNA]</scope>
    <source>
        <strain evidence="2 3">DKR-3</strain>
    </source>
</reference>
<evidence type="ECO:0000313" key="2">
    <source>
        <dbReference type="EMBL" id="MBT0994519.1"/>
    </source>
</evidence>
<dbReference type="Proteomes" id="UP000722125">
    <property type="component" value="Unassembled WGS sequence"/>
</dbReference>
<dbReference type="RefSeq" id="WP_214349668.1">
    <property type="nucleotide sequence ID" value="NZ_JAHBOH010000001.1"/>
</dbReference>
<feature type="region of interest" description="Disordered" evidence="1">
    <location>
        <begin position="145"/>
        <end position="179"/>
    </location>
</feature>
<dbReference type="EMBL" id="JAHBOH010000001">
    <property type="protein sequence ID" value="MBT0994519.1"/>
    <property type="molecule type" value="Genomic_DNA"/>
</dbReference>
<feature type="compositionally biased region" description="Basic and acidic residues" evidence="1">
    <location>
        <begin position="146"/>
        <end position="171"/>
    </location>
</feature>
<keyword evidence="3" id="KW-1185">Reference proteome</keyword>
<sequence length="329" mass="36227">MSAAHKDPRWREAERFAERHARTVLARLDVRVAGDGRHGQLDLVGSDLAAFVEHHRSPVGRDTLQRLLTAAGHRTAVCYARAGYTKMALVWADERHVALFGYTDAGHCAPLNEFGRQLAQRAQDEAEQHVRTAAEVLTRHASALRAEAERREREAHAAALRAQEDRREQERRRARRREQDEATLGRSIALLLALQIDPAALHTAIQRLTMSGVVTAVSDSADRLTLAERPHAVALVRAMFDEAAGALEVSTPATVRESPQYRAARTAIYRAYDALDVAAGEGVAGHVAPEDVARSLRSAELAWRVVVAELVKADTIAVVDVPSPRLRTR</sequence>
<gene>
    <name evidence="2" type="ORF">KIN34_09495</name>
</gene>
<organism evidence="2 3">
    <name type="scientific">Cellulomonas fulva</name>
    <dbReference type="NCBI Taxonomy" id="2835530"/>
    <lineage>
        <taxon>Bacteria</taxon>
        <taxon>Bacillati</taxon>
        <taxon>Actinomycetota</taxon>
        <taxon>Actinomycetes</taxon>
        <taxon>Micrococcales</taxon>
        <taxon>Cellulomonadaceae</taxon>
        <taxon>Cellulomonas</taxon>
    </lineage>
</organism>
<name>A0ABS5TZE1_9CELL</name>
<comment type="caution">
    <text evidence="2">The sequence shown here is derived from an EMBL/GenBank/DDBJ whole genome shotgun (WGS) entry which is preliminary data.</text>
</comment>
<proteinExistence type="predicted"/>
<accession>A0ABS5TZE1</accession>
<evidence type="ECO:0000256" key="1">
    <source>
        <dbReference type="SAM" id="MobiDB-lite"/>
    </source>
</evidence>
<evidence type="ECO:0000313" key="3">
    <source>
        <dbReference type="Proteomes" id="UP000722125"/>
    </source>
</evidence>
<protein>
    <submittedName>
        <fullName evidence="2">Uncharacterized protein</fullName>
    </submittedName>
</protein>